<dbReference type="EMBL" id="LSRX01000763">
    <property type="protein sequence ID" value="OLP89372.1"/>
    <property type="molecule type" value="Genomic_DNA"/>
</dbReference>
<comment type="similarity">
    <text evidence="1">Belongs to the cystatin family.</text>
</comment>
<comment type="caution">
    <text evidence="5">The sequence shown here is derived from an EMBL/GenBank/DDBJ whole genome shotgun (WGS) entry which is preliminary data.</text>
</comment>
<evidence type="ECO:0000256" key="4">
    <source>
        <dbReference type="SAM" id="MobiDB-lite"/>
    </source>
</evidence>
<dbReference type="SUPFAM" id="SSF54403">
    <property type="entry name" value="Cystatin/monellin"/>
    <property type="match status" value="1"/>
</dbReference>
<evidence type="ECO:0000256" key="1">
    <source>
        <dbReference type="ARBA" id="ARBA00009403"/>
    </source>
</evidence>
<evidence type="ECO:0000313" key="5">
    <source>
        <dbReference type="EMBL" id="OLP89372.1"/>
    </source>
</evidence>
<feature type="region of interest" description="Disordered" evidence="4">
    <location>
        <begin position="48"/>
        <end position="97"/>
    </location>
</feature>
<dbReference type="OrthoDB" id="282723at2759"/>
<keyword evidence="2" id="KW-0646">Protease inhibitor</keyword>
<sequence length="190" mass="20268">MGGFQQLLGGLLEQTPQMTIVQPTPKPPVPANDIQAQLVTALLGHLQQSLPPPAEGTLSKSGAPPPPPTTPPPEASWGNRPWGSSSWKNKPKWAQGSQKWRNLSCYYGDGDGKPAKDGGKPAKHGGNGDGKGVVAGRTYIVKVQVGGDRFVHLRIFEPLPHTKTKPEVVAIELGHSEDSELSNFFKSGEL</sequence>
<feature type="compositionally biased region" description="Pro residues" evidence="4">
    <location>
        <begin position="63"/>
        <end position="74"/>
    </location>
</feature>
<gene>
    <name evidence="5" type="ORF">AK812_SmicGene29170</name>
</gene>
<dbReference type="AlphaFoldDB" id="A0A1Q9D2H5"/>
<dbReference type="PANTHER" id="PTHR11414">
    <property type="entry name" value="CYSTATIN FAMILY MEMBER"/>
    <property type="match status" value="1"/>
</dbReference>
<keyword evidence="3" id="KW-0789">Thiol protease inhibitor</keyword>
<reference evidence="5 6" key="1">
    <citation type="submission" date="2016-02" db="EMBL/GenBank/DDBJ databases">
        <title>Genome analysis of coral dinoflagellate symbionts highlights evolutionary adaptations to a symbiotic lifestyle.</title>
        <authorList>
            <person name="Aranda M."/>
            <person name="Li Y."/>
            <person name="Liew Y.J."/>
            <person name="Baumgarten S."/>
            <person name="Simakov O."/>
            <person name="Wilson M."/>
            <person name="Piel J."/>
            <person name="Ashoor H."/>
            <person name="Bougouffa S."/>
            <person name="Bajic V.B."/>
            <person name="Ryu T."/>
            <person name="Ravasi T."/>
            <person name="Bayer T."/>
            <person name="Micklem G."/>
            <person name="Kim H."/>
            <person name="Bhak J."/>
            <person name="Lajeunesse T.C."/>
            <person name="Voolstra C.R."/>
        </authorList>
    </citation>
    <scope>NUCLEOTIDE SEQUENCE [LARGE SCALE GENOMIC DNA]</scope>
    <source>
        <strain evidence="5 6">CCMP2467</strain>
    </source>
</reference>
<evidence type="ECO:0000256" key="3">
    <source>
        <dbReference type="ARBA" id="ARBA00022704"/>
    </source>
</evidence>
<accession>A0A1Q9D2H5</accession>
<dbReference type="Gene3D" id="3.10.450.10">
    <property type="match status" value="1"/>
</dbReference>
<protein>
    <submittedName>
        <fullName evidence="5">Leukocyte cysteine proteinase inhibitor 1</fullName>
    </submittedName>
</protein>
<dbReference type="GO" id="GO:0005829">
    <property type="term" value="C:cytosol"/>
    <property type="evidence" value="ECO:0007669"/>
    <property type="project" value="TreeGrafter"/>
</dbReference>
<proteinExistence type="inferred from homology"/>
<keyword evidence="6" id="KW-1185">Reference proteome</keyword>
<dbReference type="Proteomes" id="UP000186817">
    <property type="component" value="Unassembled WGS sequence"/>
</dbReference>
<organism evidence="5 6">
    <name type="scientific">Symbiodinium microadriaticum</name>
    <name type="common">Dinoflagellate</name>
    <name type="synonym">Zooxanthella microadriatica</name>
    <dbReference type="NCBI Taxonomy" id="2951"/>
    <lineage>
        <taxon>Eukaryota</taxon>
        <taxon>Sar</taxon>
        <taxon>Alveolata</taxon>
        <taxon>Dinophyceae</taxon>
        <taxon>Suessiales</taxon>
        <taxon>Symbiodiniaceae</taxon>
        <taxon>Symbiodinium</taxon>
    </lineage>
</organism>
<evidence type="ECO:0000256" key="2">
    <source>
        <dbReference type="ARBA" id="ARBA00022690"/>
    </source>
</evidence>
<evidence type="ECO:0000313" key="6">
    <source>
        <dbReference type="Proteomes" id="UP000186817"/>
    </source>
</evidence>
<dbReference type="PANTHER" id="PTHR11414:SF21">
    <property type="entry name" value="CYSTATIN 14A, TANDEM DUPLICATE 1-RELATED"/>
    <property type="match status" value="1"/>
</dbReference>
<name>A0A1Q9D2H5_SYMMI</name>
<dbReference type="InterPro" id="IPR046350">
    <property type="entry name" value="Cystatin_sf"/>
</dbReference>
<dbReference type="GO" id="GO:0004869">
    <property type="term" value="F:cysteine-type endopeptidase inhibitor activity"/>
    <property type="evidence" value="ECO:0007669"/>
    <property type="project" value="UniProtKB-KW"/>
</dbReference>
<dbReference type="InterPro" id="IPR001713">
    <property type="entry name" value="Prot_inh_stefin"/>
</dbReference>
<feature type="region of interest" description="Disordered" evidence="4">
    <location>
        <begin position="112"/>
        <end position="131"/>
    </location>
</feature>